<comment type="subcellular location">
    <subcellularLocation>
        <location evidence="1">Cell inner membrane</location>
        <topology evidence="1">Multi-pass membrane protein</topology>
    </subcellularLocation>
</comment>
<feature type="domain" description="Type II secretion system protein GspF" evidence="9">
    <location>
        <begin position="272"/>
        <end position="393"/>
    </location>
</feature>
<comment type="similarity">
    <text evidence="2">Belongs to the GSP F family.</text>
</comment>
<evidence type="ECO:0000256" key="3">
    <source>
        <dbReference type="ARBA" id="ARBA00022475"/>
    </source>
</evidence>
<feature type="transmembrane region" description="Helical" evidence="8">
    <location>
        <begin position="221"/>
        <end position="240"/>
    </location>
</feature>
<dbReference type="Gene3D" id="1.20.81.30">
    <property type="entry name" value="Type II secretion system (T2SS), domain F"/>
    <property type="match status" value="2"/>
</dbReference>
<evidence type="ECO:0000259" key="9">
    <source>
        <dbReference type="Pfam" id="PF00482"/>
    </source>
</evidence>
<proteinExistence type="inferred from homology"/>
<keyword evidence="11" id="KW-1185">Reference proteome</keyword>
<feature type="domain" description="Type II secretion system protein GspF" evidence="9">
    <location>
        <begin position="68"/>
        <end position="191"/>
    </location>
</feature>
<evidence type="ECO:0000256" key="7">
    <source>
        <dbReference type="ARBA" id="ARBA00023136"/>
    </source>
</evidence>
<evidence type="ECO:0000313" key="11">
    <source>
        <dbReference type="Proteomes" id="UP000675431"/>
    </source>
</evidence>
<comment type="caution">
    <text evidence="10">The sequence shown here is derived from an EMBL/GenBank/DDBJ whole genome shotgun (WGS) entry which is preliminary data.</text>
</comment>
<dbReference type="PANTHER" id="PTHR30012">
    <property type="entry name" value="GENERAL SECRETION PATHWAY PROTEIN"/>
    <property type="match status" value="1"/>
</dbReference>
<gene>
    <name evidence="10" type="ORF">KC820_09795</name>
</gene>
<evidence type="ECO:0000256" key="2">
    <source>
        <dbReference type="ARBA" id="ARBA00005745"/>
    </source>
</evidence>
<evidence type="ECO:0000256" key="5">
    <source>
        <dbReference type="ARBA" id="ARBA00022692"/>
    </source>
</evidence>
<keyword evidence="7 8" id="KW-0472">Membrane</keyword>
<evidence type="ECO:0000313" key="10">
    <source>
        <dbReference type="EMBL" id="MBR7554442.1"/>
    </source>
</evidence>
<dbReference type="RefSeq" id="WP_144162169.1">
    <property type="nucleotide sequence ID" value="NZ_JAGSIE010000029.1"/>
</dbReference>
<dbReference type="InterPro" id="IPR042094">
    <property type="entry name" value="T2SS_GspF_sf"/>
</dbReference>
<dbReference type="AlphaFoldDB" id="A0A941CV66"/>
<dbReference type="GO" id="GO:0015628">
    <property type="term" value="P:protein secretion by the type II secretion system"/>
    <property type="evidence" value="ECO:0007669"/>
    <property type="project" value="TreeGrafter"/>
</dbReference>
<dbReference type="PANTHER" id="PTHR30012:SF0">
    <property type="entry name" value="TYPE II SECRETION SYSTEM PROTEIN F-RELATED"/>
    <property type="match status" value="1"/>
</dbReference>
<sequence>MASFRYTVFDIEGNVEKGKLEAYNKQQAQKMLKDQGYKIEALHEMKETIWNKDIHFGKIVKPREFVVFLRQFQALLKAGLTIVEGIHLLREQTKNKYFHKALYYIEIDLRQGKSLTQAMANHPKIFSEFFRNMIRSGEESGSLEPTLSALADYYHKHHQTSQKMKSTFAYPATVLIVAIAVVVFLLIYVVPQFVAMFNSYEAELPGVTQFVLGASDFVGNFWWLLLLVTVGIISLVYYLFQQEQTGMKMEKFLLKLPVIGSILVKSNLAAIARSMSSLLGNSVPIIQAMELTENTTSNRIFKQALVRTRHSLIQGGSFAEPLKQHWAFPYMFTEMIAVGERTGSLPEMLKQVASFYEEDLETANEQLKSLLEPLLIITLSVVVGTIILSIIMPMFELFNQIN</sequence>
<evidence type="ECO:0000256" key="8">
    <source>
        <dbReference type="SAM" id="Phobius"/>
    </source>
</evidence>
<dbReference type="InterPro" id="IPR003004">
    <property type="entry name" value="GspF/PilC"/>
</dbReference>
<name>A0A941CV66_9BACI</name>
<keyword evidence="6 8" id="KW-1133">Transmembrane helix</keyword>
<feature type="transmembrane region" description="Helical" evidence="8">
    <location>
        <begin position="168"/>
        <end position="190"/>
    </location>
</feature>
<feature type="transmembrane region" description="Helical" evidence="8">
    <location>
        <begin position="374"/>
        <end position="395"/>
    </location>
</feature>
<dbReference type="PRINTS" id="PR00812">
    <property type="entry name" value="BCTERIALGSPF"/>
</dbReference>
<organism evidence="10 11">
    <name type="scientific">Allobacillus saliphilus</name>
    <dbReference type="NCBI Taxonomy" id="2912308"/>
    <lineage>
        <taxon>Bacteria</taxon>
        <taxon>Bacillati</taxon>
        <taxon>Bacillota</taxon>
        <taxon>Bacilli</taxon>
        <taxon>Bacillales</taxon>
        <taxon>Bacillaceae</taxon>
        <taxon>Allobacillus</taxon>
    </lineage>
</organism>
<accession>A0A941CV66</accession>
<reference evidence="10 11" key="1">
    <citation type="submission" date="2021-04" db="EMBL/GenBank/DDBJ databases">
        <title>Allobacillus sp. nov. SKP8-2 isolated from shrimp paste.</title>
        <authorList>
            <person name="Tanasupawat S."/>
            <person name="Yiamsombat S."/>
            <person name="Kanchanasin P."/>
            <person name="Kuncharoen N."/>
        </authorList>
    </citation>
    <scope>NUCLEOTIDE SEQUENCE [LARGE SCALE GENOMIC DNA]</scope>
    <source>
        <strain evidence="10 11">SKP8-2</strain>
    </source>
</reference>
<evidence type="ECO:0000256" key="4">
    <source>
        <dbReference type="ARBA" id="ARBA00022519"/>
    </source>
</evidence>
<evidence type="ECO:0000256" key="6">
    <source>
        <dbReference type="ARBA" id="ARBA00022989"/>
    </source>
</evidence>
<dbReference type="GO" id="GO:0005886">
    <property type="term" value="C:plasma membrane"/>
    <property type="evidence" value="ECO:0007669"/>
    <property type="project" value="UniProtKB-SubCell"/>
</dbReference>
<keyword evidence="4" id="KW-0997">Cell inner membrane</keyword>
<dbReference type="EMBL" id="JAGSIE010000029">
    <property type="protein sequence ID" value="MBR7554442.1"/>
    <property type="molecule type" value="Genomic_DNA"/>
</dbReference>
<evidence type="ECO:0000256" key="1">
    <source>
        <dbReference type="ARBA" id="ARBA00004429"/>
    </source>
</evidence>
<dbReference type="FunFam" id="1.20.81.30:FF:000001">
    <property type="entry name" value="Type II secretion system protein F"/>
    <property type="match status" value="2"/>
</dbReference>
<dbReference type="Pfam" id="PF00482">
    <property type="entry name" value="T2SSF"/>
    <property type="match status" value="2"/>
</dbReference>
<dbReference type="Proteomes" id="UP000675431">
    <property type="component" value="Unassembled WGS sequence"/>
</dbReference>
<keyword evidence="5 8" id="KW-0812">Transmembrane</keyword>
<protein>
    <submittedName>
        <fullName evidence="10">Type II secretion system F family protein</fullName>
    </submittedName>
</protein>
<keyword evidence="3" id="KW-1003">Cell membrane</keyword>
<dbReference type="InterPro" id="IPR018076">
    <property type="entry name" value="T2SS_GspF_dom"/>
</dbReference>